<keyword evidence="2" id="KW-1185">Reference proteome</keyword>
<proteinExistence type="predicted"/>
<evidence type="ECO:0000313" key="1">
    <source>
        <dbReference type="EMBL" id="RZS93849.1"/>
    </source>
</evidence>
<dbReference type="AlphaFoldDB" id="A0A4V2F5S6"/>
<protein>
    <submittedName>
        <fullName evidence="1">Uncharacterized protein</fullName>
    </submittedName>
</protein>
<organism evidence="1 2">
    <name type="scientific">Aquimarina brevivitae</name>
    <dbReference type="NCBI Taxonomy" id="323412"/>
    <lineage>
        <taxon>Bacteria</taxon>
        <taxon>Pseudomonadati</taxon>
        <taxon>Bacteroidota</taxon>
        <taxon>Flavobacteriia</taxon>
        <taxon>Flavobacteriales</taxon>
        <taxon>Flavobacteriaceae</taxon>
        <taxon>Aquimarina</taxon>
    </lineage>
</organism>
<accession>A0A4V2F5S6</accession>
<name>A0A4V2F5S6_9FLAO</name>
<sequence>MPSEKKGLLEQSDSKKVKKYNRHNFFKDTYCVFKGAPLYKIVKRKPNYKSESGSSYYYTTKGVYRLANHWGRAATCHWRLDSDYPAEFDDLKLGFAEWEDFRENLTTEDAYYIVVDFEDKKVSYMHKDNPAYDGVAVLRTADATRKLIKQIKNLLETYKWAKYYEYEDLEEFRKEVITKLITTNITLNELRRELV</sequence>
<dbReference type="EMBL" id="SGXE01000002">
    <property type="protein sequence ID" value="RZS93849.1"/>
    <property type="molecule type" value="Genomic_DNA"/>
</dbReference>
<gene>
    <name evidence="1" type="ORF">EV197_2430</name>
</gene>
<comment type="caution">
    <text evidence="1">The sequence shown here is derived from an EMBL/GenBank/DDBJ whole genome shotgun (WGS) entry which is preliminary data.</text>
</comment>
<dbReference type="Proteomes" id="UP000292262">
    <property type="component" value="Unassembled WGS sequence"/>
</dbReference>
<reference evidence="1 2" key="1">
    <citation type="submission" date="2019-02" db="EMBL/GenBank/DDBJ databases">
        <title>Genomic Encyclopedia of Type Strains, Phase IV (KMG-IV): sequencing the most valuable type-strain genomes for metagenomic binning, comparative biology and taxonomic classification.</title>
        <authorList>
            <person name="Goeker M."/>
        </authorList>
    </citation>
    <scope>NUCLEOTIDE SEQUENCE [LARGE SCALE GENOMIC DNA]</scope>
    <source>
        <strain evidence="1 2">DSM 17196</strain>
    </source>
</reference>
<evidence type="ECO:0000313" key="2">
    <source>
        <dbReference type="Proteomes" id="UP000292262"/>
    </source>
</evidence>